<sequence length="589" mass="65650">MQTFKGAGMRLAIALIFLFFILGPVTAGTFTANNSSERALVEYKILAAQFLNMATFGPTSADIDALASRMQRIGVDDAREEWIDRQFALPISGHLSLAQQLIRESGRSSTFKTENRARIHSWWQNALAAPDQLRQRVAWALAQIWVVGGAPNALFIGTADYYDVLLQNSFGNYRDLMEDVTLHPVMGVYLDHFRNRKPDPALNRFPDENYAREFLQLFTIGPFELNRNGEWKISADGEFVPSYDNADIESFARVFTGFGSGTANDFWQPPDELTPMRMFESEHDKDRKELLQGRVLPAGQGGMRDVKDAMDNVFEHPNVGPFIARLLIQRLVMSNPPRWYVNRVARAFNGDDGGARGDMRRVIKAILLDPEASRGLSITRPSALSITATSGVSHRSRLQEPVVRYASLVRAFNPSSNCPRGRLILDGAVGAFDQGPYASPSVFNFYLPDFRPGGKLQEYTHPSLRDGVLVAPEFQLLTSSGANRFSNRIYGDVRSEAISVNTIAGQRCRVQLDLTREKQLALSNPAELMRHLDLLLCQGTMSDSSRRVIEEEIVSATNLRWLSQNQKAQLRATSAVIATTLSPDCAISP</sequence>
<dbReference type="EMBL" id="AFWV01000022">
    <property type="protein sequence ID" value="EGV16108.1"/>
    <property type="molecule type" value="Genomic_DNA"/>
</dbReference>
<dbReference type="AlphaFoldDB" id="F9UI49"/>
<protein>
    <recommendedName>
        <fullName evidence="3">DUF1800 domain-containing protein</fullName>
    </recommendedName>
</protein>
<evidence type="ECO:0000313" key="1">
    <source>
        <dbReference type="EMBL" id="EGV16108.1"/>
    </source>
</evidence>
<organism evidence="1 2">
    <name type="scientific">Thiocapsa marina 5811</name>
    <dbReference type="NCBI Taxonomy" id="768671"/>
    <lineage>
        <taxon>Bacteria</taxon>
        <taxon>Pseudomonadati</taxon>
        <taxon>Pseudomonadota</taxon>
        <taxon>Gammaproteobacteria</taxon>
        <taxon>Chromatiales</taxon>
        <taxon>Chromatiaceae</taxon>
        <taxon>Thiocapsa</taxon>
    </lineage>
</organism>
<dbReference type="OrthoDB" id="9772295at2"/>
<dbReference type="Pfam" id="PF08811">
    <property type="entry name" value="DUF1800"/>
    <property type="match status" value="1"/>
</dbReference>
<keyword evidence="2" id="KW-1185">Reference proteome</keyword>
<gene>
    <name evidence="1" type="ORF">ThimaDRAFT_4602</name>
</gene>
<reference evidence="1 2" key="1">
    <citation type="submission" date="2011-06" db="EMBL/GenBank/DDBJ databases">
        <title>The draft genome of Thiocapsa marina 5811.</title>
        <authorList>
            <consortium name="US DOE Joint Genome Institute (JGI-PGF)"/>
            <person name="Lucas S."/>
            <person name="Han J."/>
            <person name="Cheng J.-F."/>
            <person name="Goodwin L."/>
            <person name="Pitluck S."/>
            <person name="Peters L."/>
            <person name="Land M.L."/>
            <person name="Hauser L."/>
            <person name="Vogl K."/>
            <person name="Liu Z."/>
            <person name="Imhoff J."/>
            <person name="Thiel V."/>
            <person name="Frigaard N.-U."/>
            <person name="Bryant D."/>
            <person name="Woyke T.J."/>
        </authorList>
    </citation>
    <scope>NUCLEOTIDE SEQUENCE [LARGE SCALE GENOMIC DNA]</scope>
    <source>
        <strain evidence="1 2">5811</strain>
    </source>
</reference>
<evidence type="ECO:0000313" key="2">
    <source>
        <dbReference type="Proteomes" id="UP000005459"/>
    </source>
</evidence>
<name>F9UI49_9GAMM</name>
<dbReference type="eggNOG" id="COG5267">
    <property type="taxonomic scope" value="Bacteria"/>
</dbReference>
<dbReference type="InterPro" id="IPR014917">
    <property type="entry name" value="DUF1800"/>
</dbReference>
<dbReference type="Proteomes" id="UP000005459">
    <property type="component" value="Unassembled WGS sequence"/>
</dbReference>
<evidence type="ECO:0008006" key="3">
    <source>
        <dbReference type="Google" id="ProtNLM"/>
    </source>
</evidence>
<accession>F9UI49</accession>
<dbReference type="RefSeq" id="WP_007195473.1">
    <property type="nucleotide sequence ID" value="NZ_AFWV01000022.1"/>
</dbReference>
<proteinExistence type="predicted"/>
<dbReference type="PATRIC" id="fig|768671.3.peg.4845"/>